<dbReference type="PANTHER" id="PTHR43199:SF1">
    <property type="entry name" value="GLUTATHIONE HYDROLASE PROENZYME"/>
    <property type="match status" value="1"/>
</dbReference>
<feature type="non-terminal residue" evidence="1">
    <location>
        <position position="367"/>
    </location>
</feature>
<dbReference type="EMBL" id="UINC01022445">
    <property type="protein sequence ID" value="SVA92062.1"/>
    <property type="molecule type" value="Genomic_DNA"/>
</dbReference>
<dbReference type="Gene3D" id="1.10.246.130">
    <property type="match status" value="1"/>
</dbReference>
<sequence>MLKFISLKFFHLRLIRFFDVHRRASAAAAVLVLLSGCEVFKTLPDITMFEPTSYFGGATSDEPRAALVARDVLAAGGSAADAAVALYFTLAVTYPSTASLGGGGLCLVYNPDKNNGGTTEVIEFNALAAETGSTAPRRPNAIPGTVRGMYALQARYGRLPWSRLLAPAEAYASLGHQVSRALARDIRLAGPSLFIDRDMRKIFLHNDGSPISEGQRVFQLELGSVLSQLRIKGAGVFYSGSVAKVLSTGAARVEGALTIEELRAFAPTWRDSVTLSFGTLVFHTAPPPAAGGLTAAAMFHLLAENDRYLDTPADERAHLFAEVSKRAFADRQTWINAEKFVALDSSRLQSAMSSYNSNQATVSEKLS</sequence>
<protein>
    <recommendedName>
        <fullName evidence="2">Gamma-glutamyltranspeptidase</fullName>
    </recommendedName>
</protein>
<reference evidence="1" key="1">
    <citation type="submission" date="2018-05" db="EMBL/GenBank/DDBJ databases">
        <authorList>
            <person name="Lanie J.A."/>
            <person name="Ng W.-L."/>
            <person name="Kazmierczak K.M."/>
            <person name="Andrzejewski T.M."/>
            <person name="Davidsen T.M."/>
            <person name="Wayne K.J."/>
            <person name="Tettelin H."/>
            <person name="Glass J.I."/>
            <person name="Rusch D."/>
            <person name="Podicherti R."/>
            <person name="Tsui H.-C.T."/>
            <person name="Winkler M.E."/>
        </authorList>
    </citation>
    <scope>NUCLEOTIDE SEQUENCE</scope>
</reference>
<dbReference type="SUPFAM" id="SSF56235">
    <property type="entry name" value="N-terminal nucleophile aminohydrolases (Ntn hydrolases)"/>
    <property type="match status" value="1"/>
</dbReference>
<dbReference type="PRINTS" id="PR01210">
    <property type="entry name" value="GGTRANSPTASE"/>
</dbReference>
<dbReference type="AlphaFoldDB" id="A0A381ZT54"/>
<evidence type="ECO:0000313" key="1">
    <source>
        <dbReference type="EMBL" id="SVA92062.1"/>
    </source>
</evidence>
<evidence type="ECO:0008006" key="2">
    <source>
        <dbReference type="Google" id="ProtNLM"/>
    </source>
</evidence>
<name>A0A381ZT54_9ZZZZ</name>
<organism evidence="1">
    <name type="scientific">marine metagenome</name>
    <dbReference type="NCBI Taxonomy" id="408172"/>
    <lineage>
        <taxon>unclassified sequences</taxon>
        <taxon>metagenomes</taxon>
        <taxon>ecological metagenomes</taxon>
    </lineage>
</organism>
<accession>A0A381ZT54</accession>
<proteinExistence type="predicted"/>
<dbReference type="InterPro" id="IPR043138">
    <property type="entry name" value="GGT_lsub"/>
</dbReference>
<dbReference type="InterPro" id="IPR029055">
    <property type="entry name" value="Ntn_hydrolases_N"/>
</dbReference>
<gene>
    <name evidence="1" type="ORF">METZ01_LOCUS144916</name>
</gene>
<dbReference type="Pfam" id="PF01019">
    <property type="entry name" value="G_glu_transpept"/>
    <property type="match status" value="1"/>
</dbReference>
<dbReference type="PANTHER" id="PTHR43199">
    <property type="entry name" value="GLUTATHIONE HYDROLASE"/>
    <property type="match status" value="1"/>
</dbReference>
<dbReference type="InterPro" id="IPR051792">
    <property type="entry name" value="GGT_bact"/>
</dbReference>